<proteinExistence type="predicted"/>
<dbReference type="Proteomes" id="UP000641741">
    <property type="component" value="Unassembled WGS sequence"/>
</dbReference>
<accession>A0ABR7GQP6</accession>
<evidence type="ECO:0000313" key="2">
    <source>
        <dbReference type="Proteomes" id="UP000641741"/>
    </source>
</evidence>
<dbReference type="InterPro" id="IPR049725">
    <property type="entry name" value="STM3845-like"/>
</dbReference>
<evidence type="ECO:0000313" key="1">
    <source>
        <dbReference type="EMBL" id="MBC5696636.1"/>
    </source>
</evidence>
<keyword evidence="2" id="KW-1185">Reference proteome</keyword>
<name>A0ABR7GQP6_9FIRM</name>
<organism evidence="1 2">
    <name type="scientific">Agathobaculum hominis</name>
    <dbReference type="NCBI Taxonomy" id="2763014"/>
    <lineage>
        <taxon>Bacteria</taxon>
        <taxon>Bacillati</taxon>
        <taxon>Bacillota</taxon>
        <taxon>Clostridia</taxon>
        <taxon>Eubacteriales</taxon>
        <taxon>Butyricicoccaceae</taxon>
        <taxon>Agathobaculum</taxon>
    </lineage>
</organism>
<gene>
    <name evidence="1" type="ORF">H8S02_11935</name>
</gene>
<evidence type="ECO:0008006" key="3">
    <source>
        <dbReference type="Google" id="ProtNLM"/>
    </source>
</evidence>
<sequence length="311" mass="36039">MNANIYSEKCIASIRKHLDRSGHKYITYPKFIFLCGKGFCSQAEYTQSNRGITDDFIRRLLPDTHIVLSERMWEDGFDNSIDLLIFEEFLAEVSDAIILFVESPGSFCELGAFAYADALFSDKLIIVMDEEYRGSKSFIATGPVLKAREDGSKIVYADIENGALLSSSEFRTEILDLVQKLKSKRAQINKRTVNKDKNQVYISSFLIEILEIIRLVQPISSSDLVQLYKDIKQFDEFTLVKRDGNKFKREIKFNYILKLLQTAKIIEIEGSVIKLPNYEKTQHLMLKYFGNGIERERNRIICRKYRYGEHL</sequence>
<dbReference type="EMBL" id="JACOPK010000013">
    <property type="protein sequence ID" value="MBC5696636.1"/>
    <property type="molecule type" value="Genomic_DNA"/>
</dbReference>
<reference evidence="1 2" key="1">
    <citation type="submission" date="2020-08" db="EMBL/GenBank/DDBJ databases">
        <title>Genome public.</title>
        <authorList>
            <person name="Liu C."/>
            <person name="Sun Q."/>
        </authorList>
    </citation>
    <scope>NUCLEOTIDE SEQUENCE [LARGE SCALE GENOMIC DNA]</scope>
    <source>
        <strain evidence="1 2">M2</strain>
    </source>
</reference>
<dbReference type="RefSeq" id="WP_186970701.1">
    <property type="nucleotide sequence ID" value="NZ_JACOPK010000013.1"/>
</dbReference>
<protein>
    <recommendedName>
        <fullName evidence="3">Nucleoside 2-deoxyribosyltransferase</fullName>
    </recommendedName>
</protein>
<dbReference type="NCBIfam" id="NF038232">
    <property type="entry name" value="STM3845_fam"/>
    <property type="match status" value="1"/>
</dbReference>
<comment type="caution">
    <text evidence="1">The sequence shown here is derived from an EMBL/GenBank/DDBJ whole genome shotgun (WGS) entry which is preliminary data.</text>
</comment>